<dbReference type="CDD" id="cd00118">
    <property type="entry name" value="LysM"/>
    <property type="match status" value="1"/>
</dbReference>
<feature type="compositionally biased region" description="Basic residues" evidence="1">
    <location>
        <begin position="204"/>
        <end position="214"/>
    </location>
</feature>
<keyword evidence="4" id="KW-1185">Reference proteome</keyword>
<dbReference type="OrthoDB" id="2107166at2759"/>
<reference evidence="3" key="1">
    <citation type="submission" date="2021-12" db="EMBL/GenBank/DDBJ databases">
        <authorList>
            <person name="King R."/>
        </authorList>
    </citation>
    <scope>NUCLEOTIDE SEQUENCE</scope>
</reference>
<dbReference type="InterPro" id="IPR036779">
    <property type="entry name" value="LysM_dom_sf"/>
</dbReference>
<dbReference type="Pfam" id="PF01476">
    <property type="entry name" value="LysM"/>
    <property type="match status" value="1"/>
</dbReference>
<dbReference type="InterPro" id="IPR018392">
    <property type="entry name" value="LysM"/>
</dbReference>
<dbReference type="SMART" id="SM00257">
    <property type="entry name" value="LysM"/>
    <property type="match status" value="1"/>
</dbReference>
<evidence type="ECO:0000313" key="3">
    <source>
        <dbReference type="EMBL" id="CAH0550771.1"/>
    </source>
</evidence>
<feature type="domain" description="LysM" evidence="2">
    <location>
        <begin position="50"/>
        <end position="94"/>
    </location>
</feature>
<dbReference type="AlphaFoldDB" id="A0A9P0FCP7"/>
<feature type="region of interest" description="Disordered" evidence="1">
    <location>
        <begin position="99"/>
        <end position="124"/>
    </location>
</feature>
<protein>
    <recommendedName>
        <fullName evidence="2">LysM domain-containing protein</fullName>
    </recommendedName>
</protein>
<name>A0A9P0FCP7_BRAAE</name>
<dbReference type="Proteomes" id="UP001154078">
    <property type="component" value="Chromosome 2"/>
</dbReference>
<feature type="region of interest" description="Disordered" evidence="1">
    <location>
        <begin position="204"/>
        <end position="223"/>
    </location>
</feature>
<dbReference type="InterPro" id="IPR045030">
    <property type="entry name" value="LYSM1-4"/>
</dbReference>
<sequence length="223" mass="25278">MLKGFNIFQKEKEMDRGSYEKLSIRDSARSLKKYGSTSSKHVTRNENYIKHFVTQYDTLQGIALKYNVTIEQIRRANRLWASDSLFLKEFLLIPVQDSNGSNSETVSSPVEVRSSQVTSPSSTTCGSFDNDDISDFLSKIDASIANTKEDVKKTQTNSEFGLNMGFESERRKPIVSRMKQSVNNNSSNSELYGSAQAVVIQQGKKVRTSLKHHEKQQDELFEL</sequence>
<dbReference type="Gene3D" id="3.10.350.10">
    <property type="entry name" value="LysM domain"/>
    <property type="match status" value="1"/>
</dbReference>
<dbReference type="SUPFAM" id="SSF54106">
    <property type="entry name" value="LysM domain"/>
    <property type="match status" value="1"/>
</dbReference>
<proteinExistence type="predicted"/>
<evidence type="ECO:0000259" key="2">
    <source>
        <dbReference type="SMART" id="SM00257"/>
    </source>
</evidence>
<evidence type="ECO:0000256" key="1">
    <source>
        <dbReference type="SAM" id="MobiDB-lite"/>
    </source>
</evidence>
<accession>A0A9P0FCP7</accession>
<evidence type="ECO:0000313" key="4">
    <source>
        <dbReference type="Proteomes" id="UP001154078"/>
    </source>
</evidence>
<dbReference type="PANTHER" id="PTHR20932">
    <property type="entry name" value="LYSM AND PUTATIVE PEPTIDOGLYCAN-BINDING DOMAIN-CONTAINING PROTEIN"/>
    <property type="match status" value="1"/>
</dbReference>
<dbReference type="PANTHER" id="PTHR20932:SF8">
    <property type="entry name" value="LD22649P"/>
    <property type="match status" value="1"/>
</dbReference>
<gene>
    <name evidence="3" type="ORF">MELIAE_LOCUS3512</name>
</gene>
<dbReference type="EMBL" id="OV121133">
    <property type="protein sequence ID" value="CAH0550771.1"/>
    <property type="molecule type" value="Genomic_DNA"/>
</dbReference>
<organism evidence="3 4">
    <name type="scientific">Brassicogethes aeneus</name>
    <name type="common">Rape pollen beetle</name>
    <name type="synonym">Meligethes aeneus</name>
    <dbReference type="NCBI Taxonomy" id="1431903"/>
    <lineage>
        <taxon>Eukaryota</taxon>
        <taxon>Metazoa</taxon>
        <taxon>Ecdysozoa</taxon>
        <taxon>Arthropoda</taxon>
        <taxon>Hexapoda</taxon>
        <taxon>Insecta</taxon>
        <taxon>Pterygota</taxon>
        <taxon>Neoptera</taxon>
        <taxon>Endopterygota</taxon>
        <taxon>Coleoptera</taxon>
        <taxon>Polyphaga</taxon>
        <taxon>Cucujiformia</taxon>
        <taxon>Nitidulidae</taxon>
        <taxon>Meligethinae</taxon>
        <taxon>Brassicogethes</taxon>
    </lineage>
</organism>